<dbReference type="OrthoDB" id="5402307at2759"/>
<feature type="compositionally biased region" description="Basic residues" evidence="1">
    <location>
        <begin position="208"/>
        <end position="220"/>
    </location>
</feature>
<feature type="region of interest" description="Disordered" evidence="1">
    <location>
        <begin position="539"/>
        <end position="645"/>
    </location>
</feature>
<evidence type="ECO:0000256" key="2">
    <source>
        <dbReference type="SAM" id="Phobius"/>
    </source>
</evidence>
<feature type="region of interest" description="Disordered" evidence="1">
    <location>
        <begin position="273"/>
        <end position="311"/>
    </location>
</feature>
<name>A0A2K3QJG8_9HYPO</name>
<feature type="compositionally biased region" description="Basic and acidic residues" evidence="1">
    <location>
        <begin position="142"/>
        <end position="171"/>
    </location>
</feature>
<feature type="compositionally biased region" description="Basic and acidic residues" evidence="1">
    <location>
        <begin position="557"/>
        <end position="572"/>
    </location>
</feature>
<evidence type="ECO:0000256" key="1">
    <source>
        <dbReference type="SAM" id="MobiDB-lite"/>
    </source>
</evidence>
<gene>
    <name evidence="3" type="ORF">TCAP_02392</name>
</gene>
<keyword evidence="4" id="KW-1185">Reference proteome</keyword>
<comment type="caution">
    <text evidence="3">The sequence shown here is derived from an EMBL/GenBank/DDBJ whole genome shotgun (WGS) entry which is preliminary data.</text>
</comment>
<dbReference type="AlphaFoldDB" id="A0A2K3QJG8"/>
<keyword evidence="2" id="KW-1133">Transmembrane helix</keyword>
<feature type="compositionally biased region" description="Polar residues" evidence="1">
    <location>
        <begin position="226"/>
        <end position="236"/>
    </location>
</feature>
<sequence length="645" mass="70997">IPGHCHPWALPPWARLSTAADRRPSLLAPCCALHPSPLPRFIPPSSSPTGRWASALLFHTQHLSSVLRRRGPAPPRQPTMPLEQTITVVNNSGKIISTGKQLLSIFKEAKGAYRDKKAEIKLERSTLQRSTPQRSTPQRSQTFDRPRSVYRSDRGREHGPEHELDDYDYKYEYGPNAPDPRDCYYGRRRSYDVNSEASSARSHGSSSSRHHRHHRHHGSRSRPALTESNLKTLSEVSSTAPSKAPPPAAYRSPYAETMPVDMALSRMDLHRDRGDLRSTAETERQRGETVVPRRRSEPDMGGGGAVVQSSGGHQDVDMHLAYGNIPPDLAERVDLDPGHEGDEWTAHQLVHRVEGLLDEAHCLQHSASAIIKHLQEKPDAAAAVALTLAELSTAVAKMSPAFLGFLKGGSPAVFALLASPQFLIGAGVAVGVTVVMFGGWKIVKKVKEAQSAREMLLAHEAGTAPGRPVPLRTQSEYSAGIDEALVVDDELSTIETWRRGIAPFGGDGESADLELITPEADRATRDKYSKDDLDFDLRSRRSTRTHRSGKTHKSSHRDKAKEREVPERKSSRAEGISGASVARSKTSSRGKEKAGVRAIEDGRSRRGDDEFDAVFRPKVRSDNMLKAIFRSKKDKEKSGSEPVLA</sequence>
<dbReference type="EMBL" id="NRSZ01000363">
    <property type="protein sequence ID" value="PNY27683.1"/>
    <property type="molecule type" value="Genomic_DNA"/>
</dbReference>
<feature type="compositionally biased region" description="Basic residues" evidence="1">
    <location>
        <begin position="540"/>
        <end position="556"/>
    </location>
</feature>
<dbReference type="Proteomes" id="UP000236621">
    <property type="component" value="Unassembled WGS sequence"/>
</dbReference>
<accession>A0A2K3QJG8</accession>
<feature type="compositionally biased region" description="Basic and acidic residues" evidence="1">
    <location>
        <begin position="179"/>
        <end position="191"/>
    </location>
</feature>
<feature type="compositionally biased region" description="Basic and acidic residues" evidence="1">
    <location>
        <begin position="589"/>
        <end position="623"/>
    </location>
</feature>
<feature type="compositionally biased region" description="Basic and acidic residues" evidence="1">
    <location>
        <begin position="273"/>
        <end position="287"/>
    </location>
</feature>
<feature type="transmembrane region" description="Helical" evidence="2">
    <location>
        <begin position="422"/>
        <end position="443"/>
    </location>
</feature>
<protein>
    <submittedName>
        <fullName evidence="3">Uncharacterized protein</fullName>
    </submittedName>
</protein>
<feature type="non-terminal residue" evidence="3">
    <location>
        <position position="1"/>
    </location>
</feature>
<organism evidence="3 4">
    <name type="scientific">Tolypocladium capitatum</name>
    <dbReference type="NCBI Taxonomy" id="45235"/>
    <lineage>
        <taxon>Eukaryota</taxon>
        <taxon>Fungi</taxon>
        <taxon>Dikarya</taxon>
        <taxon>Ascomycota</taxon>
        <taxon>Pezizomycotina</taxon>
        <taxon>Sordariomycetes</taxon>
        <taxon>Hypocreomycetidae</taxon>
        <taxon>Hypocreales</taxon>
        <taxon>Ophiocordycipitaceae</taxon>
        <taxon>Tolypocladium</taxon>
    </lineage>
</organism>
<feature type="compositionally biased region" description="Polar residues" evidence="1">
    <location>
        <begin position="127"/>
        <end position="141"/>
    </location>
</feature>
<reference evidence="3 4" key="1">
    <citation type="submission" date="2017-08" db="EMBL/GenBank/DDBJ databases">
        <title>Harnessing the power of phylogenomics to disentangle the directionality and signatures of interkingdom host jumping in the parasitic fungal genus Tolypocladium.</title>
        <authorList>
            <person name="Quandt C.A."/>
            <person name="Patterson W."/>
            <person name="Spatafora J.W."/>
        </authorList>
    </citation>
    <scope>NUCLEOTIDE SEQUENCE [LARGE SCALE GENOMIC DNA]</scope>
    <source>
        <strain evidence="3 4">CBS 113982</strain>
    </source>
</reference>
<feature type="compositionally biased region" description="Low complexity" evidence="1">
    <location>
        <begin position="197"/>
        <end position="207"/>
    </location>
</feature>
<feature type="region of interest" description="Disordered" evidence="1">
    <location>
        <begin position="123"/>
        <end position="255"/>
    </location>
</feature>
<evidence type="ECO:0000313" key="3">
    <source>
        <dbReference type="EMBL" id="PNY27683.1"/>
    </source>
</evidence>
<evidence type="ECO:0000313" key="4">
    <source>
        <dbReference type="Proteomes" id="UP000236621"/>
    </source>
</evidence>
<keyword evidence="2" id="KW-0812">Transmembrane</keyword>
<proteinExistence type="predicted"/>
<dbReference type="STRING" id="45235.A0A2K3QJG8"/>
<keyword evidence="2" id="KW-0472">Membrane</keyword>